<dbReference type="Proteomes" id="UP000037035">
    <property type="component" value="Unassembled WGS sequence"/>
</dbReference>
<proteinExistence type="predicted"/>
<feature type="domain" description="Tf2-1-like SH3-like" evidence="1">
    <location>
        <begin position="23"/>
        <end position="58"/>
    </location>
</feature>
<organism evidence="2 3">
    <name type="scientific">Puccinia sorghi</name>
    <dbReference type="NCBI Taxonomy" id="27349"/>
    <lineage>
        <taxon>Eukaryota</taxon>
        <taxon>Fungi</taxon>
        <taxon>Dikarya</taxon>
        <taxon>Basidiomycota</taxon>
        <taxon>Pucciniomycotina</taxon>
        <taxon>Pucciniomycetes</taxon>
        <taxon>Pucciniales</taxon>
        <taxon>Pucciniaceae</taxon>
        <taxon>Puccinia</taxon>
    </lineage>
</organism>
<gene>
    <name evidence="2" type="ORF">VP01_979g5</name>
</gene>
<dbReference type="EMBL" id="LAVV01015491">
    <property type="protein sequence ID" value="KNZ43853.1"/>
    <property type="molecule type" value="Genomic_DNA"/>
</dbReference>
<comment type="caution">
    <text evidence="2">The sequence shown here is derived from an EMBL/GenBank/DDBJ whole genome shotgun (WGS) entry which is preliminary data.</text>
</comment>
<sequence length="67" mass="7826">MKNDFKVHGKAVSWKEGRFWGSGPFPISKFISSSAYELTLPASYWGVHLFFHVPMLSSKHQKNKWKR</sequence>
<accession>A0A0L6U5S6</accession>
<dbReference type="VEuPathDB" id="FungiDB:VP01_979g5"/>
<evidence type="ECO:0000259" key="1">
    <source>
        <dbReference type="Pfam" id="PF24626"/>
    </source>
</evidence>
<evidence type="ECO:0000313" key="3">
    <source>
        <dbReference type="Proteomes" id="UP000037035"/>
    </source>
</evidence>
<protein>
    <recommendedName>
        <fullName evidence="1">Tf2-1-like SH3-like domain-containing protein</fullName>
    </recommendedName>
</protein>
<name>A0A0L6U5S6_9BASI</name>
<reference evidence="2 3" key="1">
    <citation type="submission" date="2015-08" db="EMBL/GenBank/DDBJ databases">
        <title>Next Generation Sequencing and Analysis of the Genome of Puccinia sorghi L Schw, the Causal Agent of Maize Common Rust.</title>
        <authorList>
            <person name="Rochi L."/>
            <person name="Burguener G."/>
            <person name="Darino M."/>
            <person name="Turjanski A."/>
            <person name="Kreff E."/>
            <person name="Dieguez M.J."/>
            <person name="Sacco F."/>
        </authorList>
    </citation>
    <scope>NUCLEOTIDE SEQUENCE [LARGE SCALE GENOMIC DNA]</scope>
    <source>
        <strain evidence="2 3">RO10H11247</strain>
    </source>
</reference>
<dbReference type="AlphaFoldDB" id="A0A0L6U5S6"/>
<dbReference type="Pfam" id="PF24626">
    <property type="entry name" value="SH3_Tf2-1"/>
    <property type="match status" value="1"/>
</dbReference>
<evidence type="ECO:0000313" key="2">
    <source>
        <dbReference type="EMBL" id="KNZ43853.1"/>
    </source>
</evidence>
<keyword evidence="3" id="KW-1185">Reference proteome</keyword>
<dbReference type="InterPro" id="IPR056924">
    <property type="entry name" value="SH3_Tf2-1"/>
</dbReference>